<dbReference type="AlphaFoldDB" id="A0AAJ6BN63"/>
<dbReference type="Proteomes" id="UP001218362">
    <property type="component" value="Chromosome"/>
</dbReference>
<keyword evidence="4" id="KW-0560">Oxidoreductase</keyword>
<dbReference type="InterPro" id="IPR003819">
    <property type="entry name" value="TauD/TfdA-like"/>
</dbReference>
<dbReference type="KEGG" id="acob:P0Y56_09770"/>
<keyword evidence="5" id="KW-0408">Iron</keyword>
<evidence type="ECO:0000313" key="7">
    <source>
        <dbReference type="EMBL" id="WEK45323.1"/>
    </source>
</evidence>
<dbReference type="GO" id="GO:0046872">
    <property type="term" value="F:metal ion binding"/>
    <property type="evidence" value="ECO:0007669"/>
    <property type="project" value="UniProtKB-KW"/>
</dbReference>
<dbReference type="Gene3D" id="3.60.130.10">
    <property type="entry name" value="Clavaminate synthase-like"/>
    <property type="match status" value="1"/>
</dbReference>
<evidence type="ECO:0000259" key="6">
    <source>
        <dbReference type="Pfam" id="PF02668"/>
    </source>
</evidence>
<accession>A0AAJ6BN63</accession>
<feature type="domain" description="TauD/TfdA-like" evidence="6">
    <location>
        <begin position="2"/>
        <end position="287"/>
    </location>
</feature>
<dbReference type="InterPro" id="IPR042098">
    <property type="entry name" value="TauD-like_sf"/>
</dbReference>
<keyword evidence="3 7" id="KW-0223">Dioxygenase</keyword>
<sequence>MEVNPLHPIFAAELVGADLSRAPDAELVATVEDAMARYGVLAIRDAKISDEQQKIFSRAFGPLEIPSRAKDAPDRPRGTRHFDPLIFYAGNLDHNGAIIPYGSEASKLGQGAERFHTDSSFHVMPTKWSLVHGVETPPHEAGGDTWFVDARAAYDDLPQATKNRIKPLVGVHDFWEGRRRAGLQGEITPQMRRIIPFPPAEHPLVRTMPYGRNALFVGGHCTGILGMADSEARELIEQLYAHATQEKYIYRHQWRQWDLVIWDNRCTMHAATPLLVDSYRRDMRRTTINESGPETSALQWMIDAGLVDA</sequence>
<organism evidence="7 8">
    <name type="scientific">Candidatus Andeanibacterium colombiense</name>
    <dbReference type="NCBI Taxonomy" id="3121345"/>
    <lineage>
        <taxon>Bacteria</taxon>
        <taxon>Pseudomonadati</taxon>
        <taxon>Pseudomonadota</taxon>
        <taxon>Alphaproteobacteria</taxon>
        <taxon>Sphingomonadales</taxon>
        <taxon>Sphingomonadaceae</taxon>
        <taxon>Candidatus Andeanibacterium</taxon>
    </lineage>
</organism>
<evidence type="ECO:0000256" key="3">
    <source>
        <dbReference type="ARBA" id="ARBA00022964"/>
    </source>
</evidence>
<dbReference type="PANTHER" id="PTHR43779:SF3">
    <property type="entry name" value="(3R)-3-[(CARBOXYMETHYL)AMINO]FATTY ACID OXYGENASE_DECARBOXYLASE"/>
    <property type="match status" value="1"/>
</dbReference>
<proteinExistence type="inferred from homology"/>
<dbReference type="GO" id="GO:0016706">
    <property type="term" value="F:2-oxoglutarate-dependent dioxygenase activity"/>
    <property type="evidence" value="ECO:0007669"/>
    <property type="project" value="UniProtKB-ARBA"/>
</dbReference>
<name>A0AAJ6BN63_9SPHN</name>
<comment type="similarity">
    <text evidence="1">Belongs to the TfdA dioxygenase family.</text>
</comment>
<gene>
    <name evidence="7" type="ORF">P0Y56_09770</name>
</gene>
<evidence type="ECO:0000256" key="5">
    <source>
        <dbReference type="ARBA" id="ARBA00023004"/>
    </source>
</evidence>
<reference evidence="7" key="1">
    <citation type="submission" date="2023-03" db="EMBL/GenBank/DDBJ databases">
        <title>Andean soil-derived lignocellulolytic bacterial consortium as a source of novel taxa and putative plastic-active enzymes.</title>
        <authorList>
            <person name="Diaz-Garcia L."/>
            <person name="Chuvochina M."/>
            <person name="Feuerriegel G."/>
            <person name="Bunk B."/>
            <person name="Sproer C."/>
            <person name="Streit W.R."/>
            <person name="Rodriguez L.M."/>
            <person name="Overmann J."/>
            <person name="Jimenez D.J."/>
        </authorList>
    </citation>
    <scope>NUCLEOTIDE SEQUENCE</scope>
    <source>
        <strain evidence="7">MAG 26</strain>
    </source>
</reference>
<evidence type="ECO:0000256" key="2">
    <source>
        <dbReference type="ARBA" id="ARBA00022723"/>
    </source>
</evidence>
<protein>
    <submittedName>
        <fullName evidence="7">TauD/TfdA family dioxygenase</fullName>
    </submittedName>
</protein>
<evidence type="ECO:0000313" key="8">
    <source>
        <dbReference type="Proteomes" id="UP001218362"/>
    </source>
</evidence>
<dbReference type="InterPro" id="IPR051178">
    <property type="entry name" value="TfdA_dioxygenase"/>
</dbReference>
<dbReference type="PANTHER" id="PTHR43779">
    <property type="entry name" value="DIOXYGENASE RV0097-RELATED"/>
    <property type="match status" value="1"/>
</dbReference>
<dbReference type="EMBL" id="CP119316">
    <property type="protein sequence ID" value="WEK45323.1"/>
    <property type="molecule type" value="Genomic_DNA"/>
</dbReference>
<dbReference type="Pfam" id="PF02668">
    <property type="entry name" value="TauD"/>
    <property type="match status" value="1"/>
</dbReference>
<keyword evidence="2" id="KW-0479">Metal-binding</keyword>
<evidence type="ECO:0000256" key="4">
    <source>
        <dbReference type="ARBA" id="ARBA00023002"/>
    </source>
</evidence>
<dbReference type="SUPFAM" id="SSF51197">
    <property type="entry name" value="Clavaminate synthase-like"/>
    <property type="match status" value="1"/>
</dbReference>
<evidence type="ECO:0000256" key="1">
    <source>
        <dbReference type="ARBA" id="ARBA00005896"/>
    </source>
</evidence>